<dbReference type="EMBL" id="RQXW01000008">
    <property type="protein sequence ID" value="RTE65734.1"/>
    <property type="molecule type" value="Genomic_DNA"/>
</dbReference>
<sequence>MQLEHSQQLLTHAVQYALQIEVKVNIAVYDQGANLCAFQRMDNAPLGSIEIAQKKAYSAVMFGASTDNLGQLVKDQQLDGFAQTNGGLILFAGGEPIYQADQLIGGIGISGGSAAQDKAIALAAIKQSGYNRLGADDVA</sequence>
<keyword evidence="2" id="KW-1185">Reference proteome</keyword>
<evidence type="ECO:0000313" key="1">
    <source>
        <dbReference type="EMBL" id="RTE65734.1"/>
    </source>
</evidence>
<dbReference type="SUPFAM" id="SSF143744">
    <property type="entry name" value="GlcG-like"/>
    <property type="match status" value="1"/>
</dbReference>
<dbReference type="InterPro" id="IPR038084">
    <property type="entry name" value="PduO/GlcC-like_sf"/>
</dbReference>
<dbReference type="AlphaFoldDB" id="A0A430KQW4"/>
<organism evidence="1 2">
    <name type="scientific">Amphritea opalescens</name>
    <dbReference type="NCBI Taxonomy" id="2490544"/>
    <lineage>
        <taxon>Bacteria</taxon>
        <taxon>Pseudomonadati</taxon>
        <taxon>Pseudomonadota</taxon>
        <taxon>Gammaproteobacteria</taxon>
        <taxon>Oceanospirillales</taxon>
        <taxon>Oceanospirillaceae</taxon>
        <taxon>Amphritea</taxon>
    </lineage>
</organism>
<comment type="caution">
    <text evidence="1">The sequence shown here is derived from an EMBL/GenBank/DDBJ whole genome shotgun (WGS) entry which is preliminary data.</text>
</comment>
<dbReference type="Proteomes" id="UP000283087">
    <property type="component" value="Unassembled WGS sequence"/>
</dbReference>
<reference evidence="1 2" key="1">
    <citation type="submission" date="2018-11" db="EMBL/GenBank/DDBJ databases">
        <title>The draft genome sequence of Amphritea opalescens ANRC-JH13T.</title>
        <authorList>
            <person name="Fang Z."/>
            <person name="Zhang Y."/>
            <person name="Han X."/>
        </authorList>
    </citation>
    <scope>NUCLEOTIDE SEQUENCE [LARGE SCALE GENOMIC DNA]</scope>
    <source>
        <strain evidence="1 2">ANRC-JH13</strain>
    </source>
</reference>
<accession>A0A430KQW4</accession>
<dbReference type="Gene3D" id="3.30.450.150">
    <property type="entry name" value="Haem-degrading domain"/>
    <property type="match status" value="1"/>
</dbReference>
<dbReference type="PANTHER" id="PTHR34309">
    <property type="entry name" value="SLR1406 PROTEIN"/>
    <property type="match status" value="1"/>
</dbReference>
<gene>
    <name evidence="1" type="ORF">EH243_10715</name>
</gene>
<dbReference type="OrthoDB" id="9800768at2"/>
<name>A0A430KQW4_9GAMM</name>
<dbReference type="RefSeq" id="WP_126158657.1">
    <property type="nucleotide sequence ID" value="NZ_RQXW01000008.1"/>
</dbReference>
<evidence type="ECO:0000313" key="2">
    <source>
        <dbReference type="Proteomes" id="UP000283087"/>
    </source>
</evidence>
<dbReference type="InterPro" id="IPR005624">
    <property type="entry name" value="PduO/GlcC-like"/>
</dbReference>
<proteinExistence type="predicted"/>
<protein>
    <submittedName>
        <fullName evidence="1">Heme-binding protein</fullName>
    </submittedName>
</protein>
<dbReference type="PANTHER" id="PTHR34309:SF1">
    <property type="entry name" value="PROTEIN GLCG"/>
    <property type="match status" value="1"/>
</dbReference>
<dbReference type="Pfam" id="PF03928">
    <property type="entry name" value="HbpS-like"/>
    <property type="match status" value="1"/>
</dbReference>
<dbReference type="InterPro" id="IPR052517">
    <property type="entry name" value="GlcG_carb_metab_protein"/>
</dbReference>